<comment type="caution">
    <text evidence="1">The sequence shown here is derived from an EMBL/GenBank/DDBJ whole genome shotgun (WGS) entry which is preliminary data.</text>
</comment>
<protein>
    <submittedName>
        <fullName evidence="1">Uncharacterized protein</fullName>
    </submittedName>
</protein>
<accession>A0A177G812</accession>
<dbReference type="Proteomes" id="UP000077349">
    <property type="component" value="Unassembled WGS sequence"/>
</dbReference>
<evidence type="ECO:0000313" key="2">
    <source>
        <dbReference type="Proteomes" id="UP000077349"/>
    </source>
</evidence>
<sequence length="59" mass="6411">MAGVSECQLSVAQKLMGHKPQTITETTYMEAEMPWPVYEAAILGMVDKGLPEKVLASLS</sequence>
<dbReference type="AlphaFoldDB" id="A0A177G812"/>
<dbReference type="STRING" id="178901.AmDm5_3080"/>
<proteinExistence type="predicted"/>
<name>A0A177G812_9PROT</name>
<evidence type="ECO:0000313" key="1">
    <source>
        <dbReference type="EMBL" id="OAG75931.1"/>
    </source>
</evidence>
<dbReference type="EMBL" id="LVHD01000019">
    <property type="protein sequence ID" value="OAG75931.1"/>
    <property type="molecule type" value="Genomic_DNA"/>
</dbReference>
<dbReference type="PATRIC" id="fig|178901.16.peg.3226"/>
<dbReference type="eggNOG" id="COG0582">
    <property type="taxonomic scope" value="Bacteria"/>
</dbReference>
<gene>
    <name evidence="1" type="ORF">Amal_03035</name>
</gene>
<organism evidence="1 2">
    <name type="scientific">Acetobacter malorum</name>
    <dbReference type="NCBI Taxonomy" id="178901"/>
    <lineage>
        <taxon>Bacteria</taxon>
        <taxon>Pseudomonadati</taxon>
        <taxon>Pseudomonadota</taxon>
        <taxon>Alphaproteobacteria</taxon>
        <taxon>Acetobacterales</taxon>
        <taxon>Acetobacteraceae</taxon>
        <taxon>Acetobacter</taxon>
    </lineage>
</organism>
<reference evidence="1 2" key="1">
    <citation type="submission" date="2016-03" db="EMBL/GenBank/DDBJ databases">
        <title>Draft genome sequence of Acetobacter malorum CECT 7742, a strain isolated from strawberry vinegar.</title>
        <authorList>
            <person name="Sainz F."/>
            <person name="Mas A."/>
            <person name="Torija M.J."/>
        </authorList>
    </citation>
    <scope>NUCLEOTIDE SEQUENCE [LARGE SCALE GENOMIC DNA]</scope>
    <source>
        <strain evidence="1 2">CECT 7742</strain>
    </source>
</reference>